<dbReference type="SUPFAM" id="SSF48498">
    <property type="entry name" value="Tetracyclin repressor-like, C-terminal domain"/>
    <property type="match status" value="1"/>
</dbReference>
<gene>
    <name evidence="7" type="ORF">ACFPZ3_22135</name>
</gene>
<keyword evidence="3" id="KW-0804">Transcription</keyword>
<evidence type="ECO:0000313" key="7">
    <source>
        <dbReference type="EMBL" id="MFC5826577.1"/>
    </source>
</evidence>
<accession>A0ABW1CM48</accession>
<dbReference type="SUPFAM" id="SSF46689">
    <property type="entry name" value="Homeodomain-like"/>
    <property type="match status" value="1"/>
</dbReference>
<dbReference type="RefSeq" id="WP_379516092.1">
    <property type="nucleotide sequence ID" value="NZ_JBHSPA010000026.1"/>
</dbReference>
<evidence type="ECO:0000259" key="6">
    <source>
        <dbReference type="PROSITE" id="PS50977"/>
    </source>
</evidence>
<keyword evidence="2 4" id="KW-0238">DNA-binding</keyword>
<dbReference type="PRINTS" id="PR00455">
    <property type="entry name" value="HTHTETR"/>
</dbReference>
<comment type="caution">
    <text evidence="7">The sequence shown here is derived from an EMBL/GenBank/DDBJ whole genome shotgun (WGS) entry which is preliminary data.</text>
</comment>
<dbReference type="Pfam" id="PF00440">
    <property type="entry name" value="TetR_N"/>
    <property type="match status" value="1"/>
</dbReference>
<feature type="region of interest" description="Disordered" evidence="5">
    <location>
        <begin position="1"/>
        <end position="29"/>
    </location>
</feature>
<dbReference type="PROSITE" id="PS01081">
    <property type="entry name" value="HTH_TETR_1"/>
    <property type="match status" value="1"/>
</dbReference>
<feature type="DNA-binding region" description="H-T-H motif" evidence="4">
    <location>
        <begin position="53"/>
        <end position="72"/>
    </location>
</feature>
<dbReference type="InterPro" id="IPR009057">
    <property type="entry name" value="Homeodomain-like_sf"/>
</dbReference>
<dbReference type="InterPro" id="IPR023772">
    <property type="entry name" value="DNA-bd_HTH_TetR-type_CS"/>
</dbReference>
<evidence type="ECO:0000313" key="8">
    <source>
        <dbReference type="Proteomes" id="UP001596058"/>
    </source>
</evidence>
<organism evidence="7 8">
    <name type="scientific">Nonomuraea insulae</name>
    <dbReference type="NCBI Taxonomy" id="1616787"/>
    <lineage>
        <taxon>Bacteria</taxon>
        <taxon>Bacillati</taxon>
        <taxon>Actinomycetota</taxon>
        <taxon>Actinomycetes</taxon>
        <taxon>Streptosporangiales</taxon>
        <taxon>Streptosporangiaceae</taxon>
        <taxon>Nonomuraea</taxon>
    </lineage>
</organism>
<dbReference type="PANTHER" id="PTHR30055">
    <property type="entry name" value="HTH-TYPE TRANSCRIPTIONAL REGULATOR RUTR"/>
    <property type="match status" value="1"/>
</dbReference>
<dbReference type="Pfam" id="PF02909">
    <property type="entry name" value="TetR_C_1"/>
    <property type="match status" value="1"/>
</dbReference>
<evidence type="ECO:0000256" key="1">
    <source>
        <dbReference type="ARBA" id="ARBA00023015"/>
    </source>
</evidence>
<dbReference type="PROSITE" id="PS50977">
    <property type="entry name" value="HTH_TETR_2"/>
    <property type="match status" value="1"/>
</dbReference>
<keyword evidence="1" id="KW-0805">Transcription regulation</keyword>
<sequence length="257" mass="27308">MSQEMEPDLPPMLRRMWGREPVPRRGPRPRLDLATITAAAIEIADADGLAGVSMAGVASRVGVAATALYRYVGSKEDLLTSMADSVAPAPPEPEGMHWRDYLALWTKAQRDLVLEHSWLLSITRFAPPLGPRRLLWLDRALAVLAGTGLEDGEKINVASALAGYVLTDAALTHAAATGFPELGESGIEGAADYGEVLAGVLDPETYPALSAAVRSGALRGAAGWVDDDDFRFGLDLLLDGIEQLIARRALEGDVGGQ</sequence>
<dbReference type="InterPro" id="IPR036271">
    <property type="entry name" value="Tet_transcr_reg_TetR-rel_C_sf"/>
</dbReference>
<dbReference type="PANTHER" id="PTHR30055:SF151">
    <property type="entry name" value="TRANSCRIPTIONAL REGULATORY PROTEIN"/>
    <property type="match status" value="1"/>
</dbReference>
<protein>
    <submittedName>
        <fullName evidence="7">TetR/AcrR family transcriptional regulator</fullName>
    </submittedName>
</protein>
<dbReference type="Gene3D" id="1.10.10.60">
    <property type="entry name" value="Homeodomain-like"/>
    <property type="match status" value="1"/>
</dbReference>
<dbReference type="InterPro" id="IPR001647">
    <property type="entry name" value="HTH_TetR"/>
</dbReference>
<reference evidence="8" key="1">
    <citation type="journal article" date="2019" name="Int. J. Syst. Evol. Microbiol.">
        <title>The Global Catalogue of Microorganisms (GCM) 10K type strain sequencing project: providing services to taxonomists for standard genome sequencing and annotation.</title>
        <authorList>
            <consortium name="The Broad Institute Genomics Platform"/>
            <consortium name="The Broad Institute Genome Sequencing Center for Infectious Disease"/>
            <person name="Wu L."/>
            <person name="Ma J."/>
        </authorList>
    </citation>
    <scope>NUCLEOTIDE SEQUENCE [LARGE SCALE GENOMIC DNA]</scope>
    <source>
        <strain evidence="8">CCUG 53903</strain>
    </source>
</reference>
<evidence type="ECO:0000256" key="5">
    <source>
        <dbReference type="SAM" id="MobiDB-lite"/>
    </source>
</evidence>
<dbReference type="InterPro" id="IPR050109">
    <property type="entry name" value="HTH-type_TetR-like_transc_reg"/>
</dbReference>
<name>A0ABW1CM48_9ACTN</name>
<evidence type="ECO:0000256" key="3">
    <source>
        <dbReference type="ARBA" id="ARBA00023163"/>
    </source>
</evidence>
<dbReference type="Proteomes" id="UP001596058">
    <property type="component" value="Unassembled WGS sequence"/>
</dbReference>
<evidence type="ECO:0000256" key="2">
    <source>
        <dbReference type="ARBA" id="ARBA00023125"/>
    </source>
</evidence>
<proteinExistence type="predicted"/>
<dbReference type="Gene3D" id="1.10.357.10">
    <property type="entry name" value="Tetracycline Repressor, domain 2"/>
    <property type="match status" value="1"/>
</dbReference>
<dbReference type="EMBL" id="JBHSPA010000026">
    <property type="protein sequence ID" value="MFC5826577.1"/>
    <property type="molecule type" value="Genomic_DNA"/>
</dbReference>
<dbReference type="InterPro" id="IPR004111">
    <property type="entry name" value="Repressor_TetR_C"/>
</dbReference>
<keyword evidence="8" id="KW-1185">Reference proteome</keyword>
<evidence type="ECO:0000256" key="4">
    <source>
        <dbReference type="PROSITE-ProRule" id="PRU00335"/>
    </source>
</evidence>
<feature type="domain" description="HTH tetR-type" evidence="6">
    <location>
        <begin position="30"/>
        <end position="90"/>
    </location>
</feature>